<protein>
    <submittedName>
        <fullName evidence="7">Uncharacterized protein</fullName>
    </submittedName>
</protein>
<evidence type="ECO:0000313" key="8">
    <source>
        <dbReference type="Proteomes" id="UP001154282"/>
    </source>
</evidence>
<comment type="similarity">
    <text evidence="2">Belongs to the cytochrome P450 family.</text>
</comment>
<dbReference type="AlphaFoldDB" id="A0AAV0S2Q1"/>
<evidence type="ECO:0000256" key="6">
    <source>
        <dbReference type="ARBA" id="ARBA00023004"/>
    </source>
</evidence>
<dbReference type="Pfam" id="PF00067">
    <property type="entry name" value="p450"/>
    <property type="match status" value="1"/>
</dbReference>
<dbReference type="InterPro" id="IPR036396">
    <property type="entry name" value="Cyt_P450_sf"/>
</dbReference>
<name>A0AAV0S2Q1_9ROSI</name>
<evidence type="ECO:0000256" key="3">
    <source>
        <dbReference type="ARBA" id="ARBA00022617"/>
    </source>
</evidence>
<evidence type="ECO:0000313" key="7">
    <source>
        <dbReference type="EMBL" id="CAI0627438.1"/>
    </source>
</evidence>
<gene>
    <name evidence="7" type="ORF">LITE_LOCUS51278</name>
</gene>
<dbReference type="EMBL" id="CAMGYJ010000011">
    <property type="protein sequence ID" value="CAI0627438.1"/>
    <property type="molecule type" value="Genomic_DNA"/>
</dbReference>
<accession>A0AAV0S2Q1</accession>
<evidence type="ECO:0000256" key="2">
    <source>
        <dbReference type="ARBA" id="ARBA00010617"/>
    </source>
</evidence>
<keyword evidence="3" id="KW-0349">Heme</keyword>
<dbReference type="GO" id="GO:0004497">
    <property type="term" value="F:monooxygenase activity"/>
    <property type="evidence" value="ECO:0007669"/>
    <property type="project" value="InterPro"/>
</dbReference>
<proteinExistence type="inferred from homology"/>
<dbReference type="PRINTS" id="PR00385">
    <property type="entry name" value="P450"/>
</dbReference>
<comment type="cofactor">
    <cofactor evidence="1">
        <name>heme</name>
        <dbReference type="ChEBI" id="CHEBI:30413"/>
    </cofactor>
</comment>
<reference evidence="7" key="1">
    <citation type="submission" date="2022-08" db="EMBL/GenBank/DDBJ databases">
        <authorList>
            <person name="Gutierrez-Valencia J."/>
        </authorList>
    </citation>
    <scope>NUCLEOTIDE SEQUENCE</scope>
</reference>
<evidence type="ECO:0000256" key="4">
    <source>
        <dbReference type="ARBA" id="ARBA00022723"/>
    </source>
</evidence>
<comment type="caution">
    <text evidence="7">The sequence shown here is derived from an EMBL/GenBank/DDBJ whole genome shotgun (WGS) entry which is preliminary data.</text>
</comment>
<keyword evidence="5" id="KW-0560">Oxidoreductase</keyword>
<dbReference type="PANTHER" id="PTHR47950">
    <property type="entry name" value="CYTOCHROME P450, FAMILY 76, SUBFAMILY C, POLYPEPTIDE 5-RELATED"/>
    <property type="match status" value="1"/>
</dbReference>
<keyword evidence="6" id="KW-0408">Iron</keyword>
<dbReference type="InterPro" id="IPR002401">
    <property type="entry name" value="Cyt_P450_E_grp-I"/>
</dbReference>
<organism evidence="7 8">
    <name type="scientific">Linum tenue</name>
    <dbReference type="NCBI Taxonomy" id="586396"/>
    <lineage>
        <taxon>Eukaryota</taxon>
        <taxon>Viridiplantae</taxon>
        <taxon>Streptophyta</taxon>
        <taxon>Embryophyta</taxon>
        <taxon>Tracheophyta</taxon>
        <taxon>Spermatophyta</taxon>
        <taxon>Magnoliopsida</taxon>
        <taxon>eudicotyledons</taxon>
        <taxon>Gunneridae</taxon>
        <taxon>Pentapetalae</taxon>
        <taxon>rosids</taxon>
        <taxon>fabids</taxon>
        <taxon>Malpighiales</taxon>
        <taxon>Linaceae</taxon>
        <taxon>Linum</taxon>
    </lineage>
</organism>
<sequence>MAIVWASNCNESWKSLRGLCRTELFSSRAIESQAAVREKKVSEMVEFLAAREGKVVDIGEIVLTTIFNSLCNLFFSEDLLGLEDSKGKASGLKNHIWKLMEHATAPNIADFYPALGPLDPQGLKKRTVKVVTQIFSVWEIYIRERREIHESKLHGDTLKWDFLDVFLSNGFHDQKINWLFLELLTAGTETTTTTVEWAMAELLKNGEAMRKLYEEWNRDIGENPIIEANASRLTFLNASIKETFRLHTTLASLQSTAKSSLYRPASGQ</sequence>
<dbReference type="PRINTS" id="PR00463">
    <property type="entry name" value="EP450I"/>
</dbReference>
<dbReference type="Proteomes" id="UP001154282">
    <property type="component" value="Unassembled WGS sequence"/>
</dbReference>
<dbReference type="InterPro" id="IPR001128">
    <property type="entry name" value="Cyt_P450"/>
</dbReference>
<evidence type="ECO:0000256" key="1">
    <source>
        <dbReference type="ARBA" id="ARBA00001971"/>
    </source>
</evidence>
<keyword evidence="8" id="KW-1185">Reference proteome</keyword>
<dbReference type="PANTHER" id="PTHR47950:SF49">
    <property type="entry name" value="CYTOCHROME P450"/>
    <property type="match status" value="1"/>
</dbReference>
<dbReference type="Gene3D" id="1.10.630.10">
    <property type="entry name" value="Cytochrome P450"/>
    <property type="match status" value="1"/>
</dbReference>
<evidence type="ECO:0000256" key="5">
    <source>
        <dbReference type="ARBA" id="ARBA00023002"/>
    </source>
</evidence>
<dbReference type="GO" id="GO:0016705">
    <property type="term" value="F:oxidoreductase activity, acting on paired donors, with incorporation or reduction of molecular oxygen"/>
    <property type="evidence" value="ECO:0007669"/>
    <property type="project" value="InterPro"/>
</dbReference>
<dbReference type="GO" id="GO:0020037">
    <property type="term" value="F:heme binding"/>
    <property type="evidence" value="ECO:0007669"/>
    <property type="project" value="InterPro"/>
</dbReference>
<dbReference type="SUPFAM" id="SSF48264">
    <property type="entry name" value="Cytochrome P450"/>
    <property type="match status" value="1"/>
</dbReference>
<dbReference type="GO" id="GO:0005506">
    <property type="term" value="F:iron ion binding"/>
    <property type="evidence" value="ECO:0007669"/>
    <property type="project" value="InterPro"/>
</dbReference>
<keyword evidence="4" id="KW-0479">Metal-binding</keyword>